<accession>A0AC61DE13</accession>
<organism evidence="1 2">
    <name type="scientific">Sporanaerobium hydrogeniformans</name>
    <dbReference type="NCBI Taxonomy" id="3072179"/>
    <lineage>
        <taxon>Bacteria</taxon>
        <taxon>Bacillati</taxon>
        <taxon>Bacillota</taxon>
        <taxon>Clostridia</taxon>
        <taxon>Lachnospirales</taxon>
        <taxon>Lachnospiraceae</taxon>
        <taxon>Sporanaerobium</taxon>
    </lineage>
</organism>
<keyword evidence="2" id="KW-1185">Reference proteome</keyword>
<evidence type="ECO:0000313" key="1">
    <source>
        <dbReference type="EMBL" id="PHV70976.1"/>
    </source>
</evidence>
<gene>
    <name evidence="1" type="ORF">CS063_08130</name>
</gene>
<name>A0AC61DE13_9FIRM</name>
<proteinExistence type="predicted"/>
<dbReference type="Proteomes" id="UP000224460">
    <property type="component" value="Unassembled WGS sequence"/>
</dbReference>
<dbReference type="EMBL" id="PEDL01000006">
    <property type="protein sequence ID" value="PHV70976.1"/>
    <property type="molecule type" value="Genomic_DNA"/>
</dbReference>
<reference evidence="1" key="1">
    <citation type="submission" date="2017-10" db="EMBL/GenBank/DDBJ databases">
        <title>Genome sequence of cellulolytic Lachnospiraceae bacterium XHS1971 isolated from hotspring sediment.</title>
        <authorList>
            <person name="Vasudevan G."/>
            <person name="Joshi A.J."/>
            <person name="Hivarkar S."/>
            <person name="Lanjekar V.B."/>
            <person name="Dhakephalkar P.K."/>
            <person name="Dagar S."/>
        </authorList>
    </citation>
    <scope>NUCLEOTIDE SEQUENCE</scope>
    <source>
        <strain evidence="1">XHS1971</strain>
    </source>
</reference>
<evidence type="ECO:0000313" key="2">
    <source>
        <dbReference type="Proteomes" id="UP000224460"/>
    </source>
</evidence>
<sequence>MLTNWVLKKTLKGEVDYKAPEVRNKVGYLSGLVGIFINVFLFILKFIIGLICSSVAILADAFNNLSDAASSIITIIGFKLSSKPADKEHPYGHGRIEYISALVIVSLVLVVGFQFIKTSISRIISPAPVTFAWLPFVLLLLSIFFKWWLSHFNRVLGNKINSQSLKATATDAMGDVFTTSVVVISFLASRFTRFPIDGYVGTFVALAILYAGFNLIKETLNPLIGEAPDEELVHALTEGVLAYDHITGVHDLIVHNYGPGRIMASLHAEIPADIPLMTIHDIIDTAERELSEKLRLHLVIHMDPICVTSEEVAKVRSEVDKIIRYNPLIQSMHDFRFVGEGEKKNLLFDIVVDAYHLDKVLSAHDLKQSIIDAIQEEHPDYNCIITIDKCYLHEPK</sequence>
<protein>
    <submittedName>
        <fullName evidence="1">Cation-efflux pump</fullName>
    </submittedName>
</protein>
<comment type="caution">
    <text evidence="1">The sequence shown here is derived from an EMBL/GenBank/DDBJ whole genome shotgun (WGS) entry which is preliminary data.</text>
</comment>